<evidence type="ECO:0000313" key="2">
    <source>
        <dbReference type="Proteomes" id="UP000321150"/>
    </source>
</evidence>
<organism evidence="1 2">
    <name type="scientific">Chryseobacterium lathyri</name>
    <dbReference type="NCBI Taxonomy" id="395933"/>
    <lineage>
        <taxon>Bacteria</taxon>
        <taxon>Pseudomonadati</taxon>
        <taxon>Bacteroidota</taxon>
        <taxon>Flavobacteriia</taxon>
        <taxon>Flavobacteriales</taxon>
        <taxon>Weeksellaceae</taxon>
        <taxon>Chryseobacterium group</taxon>
        <taxon>Chryseobacterium</taxon>
    </lineage>
</organism>
<comment type="caution">
    <text evidence="1">The sequence shown here is derived from an EMBL/GenBank/DDBJ whole genome shotgun (WGS) entry which is preliminary data.</text>
</comment>
<proteinExistence type="predicted"/>
<sequence>MTKKGLYSFDKTNLNNFLDYDYHLVASPMKPLTLNDLPQNILDILMQTKYPYNINSAIDISKID</sequence>
<protein>
    <submittedName>
        <fullName evidence="1">Uncharacterized protein</fullName>
    </submittedName>
</protein>
<dbReference type="EMBL" id="BJYI01000001">
    <property type="protein sequence ID" value="GEN70175.1"/>
    <property type="molecule type" value="Genomic_DNA"/>
</dbReference>
<gene>
    <name evidence="1" type="ORF">CLA01_02470</name>
</gene>
<dbReference type="AlphaFoldDB" id="A0A511Y4T1"/>
<reference evidence="1 2" key="1">
    <citation type="submission" date="2019-07" db="EMBL/GenBank/DDBJ databases">
        <title>Whole genome shotgun sequence of Chryseobacterium lathyri NBRC 105250.</title>
        <authorList>
            <person name="Hosoyama A."/>
            <person name="Uohara A."/>
            <person name="Ohji S."/>
            <person name="Ichikawa N."/>
        </authorList>
    </citation>
    <scope>NUCLEOTIDE SEQUENCE [LARGE SCALE GENOMIC DNA]</scope>
    <source>
        <strain evidence="1 2">NBRC 105250</strain>
    </source>
</reference>
<accession>A0A511Y4T1</accession>
<evidence type="ECO:0000313" key="1">
    <source>
        <dbReference type="EMBL" id="GEN70175.1"/>
    </source>
</evidence>
<name>A0A511Y4T1_9FLAO</name>
<dbReference type="Proteomes" id="UP000321150">
    <property type="component" value="Unassembled WGS sequence"/>
</dbReference>